<dbReference type="PANTHER" id="PTHR35149:SF2">
    <property type="entry name" value="DUF262 DOMAIN-CONTAINING PROTEIN"/>
    <property type="match status" value="1"/>
</dbReference>
<evidence type="ECO:0000259" key="1">
    <source>
        <dbReference type="Pfam" id="PF03235"/>
    </source>
</evidence>
<dbReference type="Proteomes" id="UP000412028">
    <property type="component" value="Unassembled WGS sequence"/>
</dbReference>
<dbReference type="Pfam" id="PF03235">
    <property type="entry name" value="GmrSD_N"/>
    <property type="match status" value="1"/>
</dbReference>
<dbReference type="AlphaFoldDB" id="A0A5M9ZSM2"/>
<comment type="caution">
    <text evidence="2">The sequence shown here is derived from an EMBL/GenBank/DDBJ whole genome shotgun (WGS) entry which is preliminary data.</text>
</comment>
<organism evidence="2 3">
    <name type="scientific">Bifidobacterium tissieri</name>
    <dbReference type="NCBI Taxonomy" id="1630162"/>
    <lineage>
        <taxon>Bacteria</taxon>
        <taxon>Bacillati</taxon>
        <taxon>Actinomycetota</taxon>
        <taxon>Actinomycetes</taxon>
        <taxon>Bifidobacteriales</taxon>
        <taxon>Bifidobacteriaceae</taxon>
        <taxon>Bifidobacterium</taxon>
    </lineage>
</organism>
<dbReference type="InterPro" id="IPR004919">
    <property type="entry name" value="GmrSD_N"/>
</dbReference>
<evidence type="ECO:0000313" key="2">
    <source>
        <dbReference type="EMBL" id="KAA8830508.1"/>
    </source>
</evidence>
<dbReference type="OrthoDB" id="9798761at2"/>
<proteinExistence type="predicted"/>
<dbReference type="RefSeq" id="WP_150381282.1">
    <property type="nucleotide sequence ID" value="NZ_RZUI01000005.1"/>
</dbReference>
<dbReference type="PANTHER" id="PTHR35149">
    <property type="entry name" value="SLL5132 PROTEIN"/>
    <property type="match status" value="1"/>
</dbReference>
<gene>
    <name evidence="2" type="ORF">EMO89_05905</name>
</gene>
<feature type="domain" description="GmrSD restriction endonucleases N-terminal" evidence="1">
    <location>
        <begin position="18"/>
        <end position="119"/>
    </location>
</feature>
<accession>A0A5M9ZSM2</accession>
<dbReference type="EMBL" id="RZUI01000005">
    <property type="protein sequence ID" value="KAA8830508.1"/>
    <property type="molecule type" value="Genomic_DNA"/>
</dbReference>
<sequence>MQIDSHPKQFAELFPVETTKGFIIPEYQRRYSWKNEQIEQLFNDIWEEDEGYYIGNLLVTNDPEDKDRPDVIDGQQRLITTSLLLLGIWNKLEIMWRQLSALSAEAQSSDEEQTLNVSKDIKKIGKIQDYILHRLYIFEACVVFVG</sequence>
<evidence type="ECO:0000313" key="3">
    <source>
        <dbReference type="Proteomes" id="UP000412028"/>
    </source>
</evidence>
<name>A0A5M9ZSM2_9BIFI</name>
<reference evidence="2 3" key="1">
    <citation type="journal article" date="2019" name="Syst. Appl. Microbiol.">
        <title>Characterization of Bifidobacterium species in feaces of the Egyptian fruit bat: Description of B. vespertilionis sp. nov. and B. rousetti sp. nov.</title>
        <authorList>
            <person name="Modesto M."/>
            <person name="Satti M."/>
            <person name="Watanabe K."/>
            <person name="Puglisi E."/>
            <person name="Morelli L."/>
            <person name="Huang C.-H."/>
            <person name="Liou J.-S."/>
            <person name="Miyashita M."/>
            <person name="Tamura T."/>
            <person name="Saito S."/>
            <person name="Mori K."/>
            <person name="Huang L."/>
            <person name="Sciavilla P."/>
            <person name="Sandri C."/>
            <person name="Spiezio C."/>
            <person name="Vitali F."/>
            <person name="Cavalieri D."/>
            <person name="Perpetuini G."/>
            <person name="Tofalo R."/>
            <person name="Bonetti A."/>
            <person name="Arita M."/>
            <person name="Mattarelli P."/>
        </authorList>
    </citation>
    <scope>NUCLEOTIDE SEQUENCE [LARGE SCALE GENOMIC DNA]</scope>
    <source>
        <strain evidence="2 3">RST7</strain>
    </source>
</reference>
<protein>
    <submittedName>
        <fullName evidence="2">DUF262 domain-containing protein</fullName>
    </submittedName>
</protein>